<accession>A0A8T1VQQ3</accession>
<dbReference type="EMBL" id="JAGDFM010000210">
    <property type="protein sequence ID" value="KAG7382363.1"/>
    <property type="molecule type" value="Genomic_DNA"/>
</dbReference>
<dbReference type="OrthoDB" id="67717at2759"/>
<feature type="region of interest" description="Disordered" evidence="1">
    <location>
        <begin position="234"/>
        <end position="261"/>
    </location>
</feature>
<evidence type="ECO:0000259" key="2">
    <source>
        <dbReference type="PROSITE" id="PS50106"/>
    </source>
</evidence>
<protein>
    <recommendedName>
        <fullName evidence="2">PDZ domain-containing protein</fullName>
    </recommendedName>
</protein>
<feature type="region of interest" description="Disordered" evidence="1">
    <location>
        <begin position="390"/>
        <end position="433"/>
    </location>
</feature>
<reference evidence="3" key="1">
    <citation type="submission" date="2021-02" db="EMBL/GenBank/DDBJ databases">
        <authorList>
            <person name="Palmer J.M."/>
        </authorList>
    </citation>
    <scope>NUCLEOTIDE SEQUENCE</scope>
    <source>
        <strain evidence="3">SCRP734</strain>
    </source>
</reference>
<dbReference type="InterPro" id="IPR001478">
    <property type="entry name" value="PDZ"/>
</dbReference>
<feature type="domain" description="PDZ" evidence="2">
    <location>
        <begin position="588"/>
        <end position="675"/>
    </location>
</feature>
<dbReference type="AlphaFoldDB" id="A0A8T1VQQ3"/>
<dbReference type="Proteomes" id="UP000694044">
    <property type="component" value="Unassembled WGS sequence"/>
</dbReference>
<sequence length="686" mass="75647">MPLDRLRSAIFSRHKNADPQDARSAATATTTTKNLEARSSRSWSSTHEDFRCLRFLVWTGGDPGFTLTTARPSEGSASAFALDEDAELRVDRITASKVCEAGIRPGDVLEAVSDKRVHTMDTEAAIVLVQMSKSPSVIRFRSSASGKRVRFDVLLGRQKLGVFFTGDGSRDIPIVTRIGSHSVQRFSGDSASPSCVRLGDVLVGVNDKDAVAAGLGMTTKQLETCPRPVRLTFERAANDDNPGGEFGNQTTSEESGEHRRRSFSLRNAIPGMAMPGMTREAARLRCREFLRVLMPAGVHHSTRQLEAETRRGNCSNVLIEWKRGPLGLTLLEDVISGAPVVNRLTGKGSSPTVERLQHGFQLYSINGVRTEGRALDDVYQDLLTLPKPVQLVFRPPGSESDSDDTSDEESNPEHNSGTSSPPLTPGSSSNAEVGLNADSHRALVMTPTAQHQYPQQAILTRQQCEYEVVWTTTRLGLQLEIPYIRKHDSADQVNTRRQYPIIHKILKESKLDLPRDAVGHLFVSVNNWSTSGLSTTEVRTLLQVAPKPAVLRFRRQEGLPGVQRTFFSGSSYDRDEEALHNRKETVSSVYSIRWSEGKLGIIFGCYEDADHHNTLVVYVKHIGPGLAQNSKLVSVGDILRSVNGQDLPPKQTFKKTMRSLINAGEPVTLVFRRLLVERCSDWSGKS</sequence>
<feature type="compositionally biased region" description="Acidic residues" evidence="1">
    <location>
        <begin position="400"/>
        <end position="410"/>
    </location>
</feature>
<evidence type="ECO:0000313" key="3">
    <source>
        <dbReference type="EMBL" id="KAG7382363.1"/>
    </source>
</evidence>
<feature type="region of interest" description="Disordered" evidence="1">
    <location>
        <begin position="14"/>
        <end position="40"/>
    </location>
</feature>
<comment type="caution">
    <text evidence="3">The sequence shown here is derived from an EMBL/GenBank/DDBJ whole genome shotgun (WGS) entry which is preliminary data.</text>
</comment>
<gene>
    <name evidence="3" type="ORF">PHYPSEUDO_004988</name>
</gene>
<organism evidence="3 4">
    <name type="scientific">Phytophthora pseudosyringae</name>
    <dbReference type="NCBI Taxonomy" id="221518"/>
    <lineage>
        <taxon>Eukaryota</taxon>
        <taxon>Sar</taxon>
        <taxon>Stramenopiles</taxon>
        <taxon>Oomycota</taxon>
        <taxon>Peronosporomycetes</taxon>
        <taxon>Peronosporales</taxon>
        <taxon>Peronosporaceae</taxon>
        <taxon>Phytophthora</taxon>
    </lineage>
</organism>
<dbReference type="PROSITE" id="PS50106">
    <property type="entry name" value="PDZ"/>
    <property type="match status" value="1"/>
</dbReference>
<feature type="compositionally biased region" description="Low complexity" evidence="1">
    <location>
        <begin position="416"/>
        <end position="429"/>
    </location>
</feature>
<proteinExistence type="predicted"/>
<name>A0A8T1VQQ3_9STRA</name>
<keyword evidence="4" id="KW-1185">Reference proteome</keyword>
<dbReference type="SMART" id="SM00228">
    <property type="entry name" value="PDZ"/>
    <property type="match status" value="5"/>
</dbReference>
<evidence type="ECO:0000313" key="4">
    <source>
        <dbReference type="Proteomes" id="UP000694044"/>
    </source>
</evidence>
<evidence type="ECO:0000256" key="1">
    <source>
        <dbReference type="SAM" id="MobiDB-lite"/>
    </source>
</evidence>